<proteinExistence type="predicted"/>
<dbReference type="AlphaFoldDB" id="A0A5B0RTQ3"/>
<protein>
    <submittedName>
        <fullName evidence="1">Uncharacterized protein</fullName>
    </submittedName>
</protein>
<comment type="caution">
    <text evidence="1">The sequence shown here is derived from an EMBL/GenBank/DDBJ whole genome shotgun (WGS) entry which is preliminary data.</text>
</comment>
<reference evidence="1 2" key="1">
    <citation type="submission" date="2019-05" db="EMBL/GenBank/DDBJ databases">
        <title>Emergence of the Ug99 lineage of the wheat stem rust pathogen through somatic hybridization.</title>
        <authorList>
            <person name="Li F."/>
            <person name="Upadhyaya N.M."/>
            <person name="Sperschneider J."/>
            <person name="Matny O."/>
            <person name="Nguyen-Phuc H."/>
            <person name="Mago R."/>
            <person name="Raley C."/>
            <person name="Miller M.E."/>
            <person name="Silverstein K.A.T."/>
            <person name="Henningsen E."/>
            <person name="Hirsch C.D."/>
            <person name="Visser B."/>
            <person name="Pretorius Z.A."/>
            <person name="Steffenson B.J."/>
            <person name="Schwessinger B."/>
            <person name="Dodds P.N."/>
            <person name="Figueroa M."/>
        </authorList>
    </citation>
    <scope>NUCLEOTIDE SEQUENCE [LARGE SCALE GENOMIC DNA]</scope>
    <source>
        <strain evidence="1 2">Ug99</strain>
    </source>
</reference>
<dbReference type="Proteomes" id="UP000325313">
    <property type="component" value="Unassembled WGS sequence"/>
</dbReference>
<gene>
    <name evidence="1" type="ORF">PGTUg99_032460</name>
</gene>
<sequence>MRQSRTTVGAEREMTSSCDLHAATFKGVTLLGKKSQSSIGSHGQWDGRGLAKYTIRQTSHKLVPSSSIRVSGPTLQLSQYNADRRPQEDPALARDASFASAVRFHQWCVCGDDHHSRSTTLASSDITIFWGCPLRYHSHKNEKAIIFDFLSFVVVHDSYSTSPHRER</sequence>
<name>A0A5B0RTQ3_PUCGR</name>
<evidence type="ECO:0000313" key="1">
    <source>
        <dbReference type="EMBL" id="KAA1129406.1"/>
    </source>
</evidence>
<organism evidence="1 2">
    <name type="scientific">Puccinia graminis f. sp. tritici</name>
    <dbReference type="NCBI Taxonomy" id="56615"/>
    <lineage>
        <taxon>Eukaryota</taxon>
        <taxon>Fungi</taxon>
        <taxon>Dikarya</taxon>
        <taxon>Basidiomycota</taxon>
        <taxon>Pucciniomycotina</taxon>
        <taxon>Pucciniomycetes</taxon>
        <taxon>Pucciniales</taxon>
        <taxon>Pucciniaceae</taxon>
        <taxon>Puccinia</taxon>
    </lineage>
</organism>
<accession>A0A5B0RTQ3</accession>
<dbReference type="EMBL" id="VDEP01000137">
    <property type="protein sequence ID" value="KAA1129406.1"/>
    <property type="molecule type" value="Genomic_DNA"/>
</dbReference>
<evidence type="ECO:0000313" key="2">
    <source>
        <dbReference type="Proteomes" id="UP000325313"/>
    </source>
</evidence>